<organism evidence="3 4">
    <name type="scientific">Streptomyces synnematoformans</name>
    <dbReference type="NCBI Taxonomy" id="415721"/>
    <lineage>
        <taxon>Bacteria</taxon>
        <taxon>Bacillati</taxon>
        <taxon>Actinomycetota</taxon>
        <taxon>Actinomycetes</taxon>
        <taxon>Kitasatosporales</taxon>
        <taxon>Streptomycetaceae</taxon>
        <taxon>Streptomyces</taxon>
    </lineage>
</organism>
<dbReference type="EMBL" id="BAAAPF010000126">
    <property type="protein sequence ID" value="GAA2129770.1"/>
    <property type="molecule type" value="Genomic_DNA"/>
</dbReference>
<sequence>MGRDLQRLTLTEAIESLRRDLEAAQRQGVGRGIGFSVQDISVELAVEAERSDSVEGGVSWYVTAKGGRSRIRRNATRLVVSLKPRGTLNVADDAGRPRNSPAPRTGDTAR</sequence>
<dbReference type="RefSeq" id="WP_344291159.1">
    <property type="nucleotide sequence ID" value="NZ_BAAAPF010000126.1"/>
</dbReference>
<keyword evidence="4" id="KW-1185">Reference proteome</keyword>
<feature type="domain" description="Trypsin-co-occurring" evidence="2">
    <location>
        <begin position="9"/>
        <end position="84"/>
    </location>
</feature>
<accession>A0ABN2YMP6</accession>
<dbReference type="Pfam" id="PF19631">
    <property type="entry name" value="Trypco2"/>
    <property type="match status" value="1"/>
</dbReference>
<evidence type="ECO:0000313" key="4">
    <source>
        <dbReference type="Proteomes" id="UP001500443"/>
    </source>
</evidence>
<protein>
    <recommendedName>
        <fullName evidence="2">Trypsin-co-occurring domain-containing protein</fullName>
    </recommendedName>
</protein>
<name>A0ABN2YMP6_9ACTN</name>
<dbReference type="InterPro" id="IPR045608">
    <property type="entry name" value="Trypco2"/>
</dbReference>
<evidence type="ECO:0000256" key="1">
    <source>
        <dbReference type="SAM" id="MobiDB-lite"/>
    </source>
</evidence>
<comment type="caution">
    <text evidence="3">The sequence shown here is derived from an EMBL/GenBank/DDBJ whole genome shotgun (WGS) entry which is preliminary data.</text>
</comment>
<evidence type="ECO:0000313" key="3">
    <source>
        <dbReference type="EMBL" id="GAA2129770.1"/>
    </source>
</evidence>
<gene>
    <name evidence="3" type="ORF">GCM10009802_37650</name>
</gene>
<feature type="region of interest" description="Disordered" evidence="1">
    <location>
        <begin position="86"/>
        <end position="110"/>
    </location>
</feature>
<dbReference type="Proteomes" id="UP001500443">
    <property type="component" value="Unassembled WGS sequence"/>
</dbReference>
<evidence type="ECO:0000259" key="2">
    <source>
        <dbReference type="Pfam" id="PF19631"/>
    </source>
</evidence>
<reference evidence="3 4" key="1">
    <citation type="journal article" date="2019" name="Int. J. Syst. Evol. Microbiol.">
        <title>The Global Catalogue of Microorganisms (GCM) 10K type strain sequencing project: providing services to taxonomists for standard genome sequencing and annotation.</title>
        <authorList>
            <consortium name="The Broad Institute Genomics Platform"/>
            <consortium name="The Broad Institute Genome Sequencing Center for Infectious Disease"/>
            <person name="Wu L."/>
            <person name="Ma J."/>
        </authorList>
    </citation>
    <scope>NUCLEOTIDE SEQUENCE [LARGE SCALE GENOMIC DNA]</scope>
    <source>
        <strain evidence="3 4">JCM 15481</strain>
    </source>
</reference>
<proteinExistence type="predicted"/>